<feature type="compositionally biased region" description="Basic and acidic residues" evidence="1">
    <location>
        <begin position="216"/>
        <end position="233"/>
    </location>
</feature>
<keyword evidence="3" id="KW-1185">Reference proteome</keyword>
<dbReference type="Proteomes" id="UP000217446">
    <property type="component" value="Unassembled WGS sequence"/>
</dbReference>
<name>A0A250VR37_STROL</name>
<organism evidence="2 3">
    <name type="scientific">Streptomyces olivochromogenes</name>
    <dbReference type="NCBI Taxonomy" id="1963"/>
    <lineage>
        <taxon>Bacteria</taxon>
        <taxon>Bacillati</taxon>
        <taxon>Actinomycetota</taxon>
        <taxon>Actinomycetes</taxon>
        <taxon>Kitasatosporales</taxon>
        <taxon>Streptomycetaceae</taxon>
        <taxon>Streptomyces</taxon>
    </lineage>
</organism>
<gene>
    <name evidence="2" type="ORF">SO3561_08007</name>
</gene>
<feature type="compositionally biased region" description="Polar residues" evidence="1">
    <location>
        <begin position="41"/>
        <end position="57"/>
    </location>
</feature>
<protein>
    <submittedName>
        <fullName evidence="2">Uncharacterized protein</fullName>
    </submittedName>
</protein>
<feature type="compositionally biased region" description="Basic residues" evidence="1">
    <location>
        <begin position="206"/>
        <end position="215"/>
    </location>
</feature>
<sequence>MSTATTATSAIDGNRNSSSRRTTSSTASNCQLPEITPDHFQATSQRPVRPRTVTQRARITEFEPEPELDCAGPSSRAEEAQDPYWDPKARRPLYVGIFPLWVVEALAVITATTGVCMPKTMTIRADEQWTDTGFSRPRDSNHFLLVLAEGSWTFRPGGSEWTVGPKGGNKASDYARVDAQEELPLPRPRRRQGRPDRQVGQERRDLCRRRALHRSRPAERSPQRQDAVSRHQR</sequence>
<feature type="compositionally biased region" description="Basic and acidic residues" evidence="1">
    <location>
        <begin position="193"/>
        <end position="205"/>
    </location>
</feature>
<feature type="region of interest" description="Disordered" evidence="1">
    <location>
        <begin position="180"/>
        <end position="233"/>
    </location>
</feature>
<feature type="compositionally biased region" description="Low complexity" evidence="1">
    <location>
        <begin position="14"/>
        <end position="29"/>
    </location>
</feature>
<dbReference type="AlphaFoldDB" id="A0A250VR37"/>
<evidence type="ECO:0000313" key="3">
    <source>
        <dbReference type="Proteomes" id="UP000217446"/>
    </source>
</evidence>
<comment type="caution">
    <text evidence="2">The sequence shown here is derived from an EMBL/GenBank/DDBJ whole genome shotgun (WGS) entry which is preliminary data.</text>
</comment>
<proteinExistence type="predicted"/>
<accession>A0A250VR37</accession>
<dbReference type="EMBL" id="BDQI01000026">
    <property type="protein sequence ID" value="GAX56440.1"/>
    <property type="molecule type" value="Genomic_DNA"/>
</dbReference>
<reference evidence="3" key="1">
    <citation type="submission" date="2017-05" db="EMBL/GenBank/DDBJ databases">
        <title>Streptomyces olivochromogenes NBRC 3561 whole genome shotgun sequence.</title>
        <authorList>
            <person name="Dohra H."/>
            <person name="Kodani S."/>
        </authorList>
    </citation>
    <scope>NUCLEOTIDE SEQUENCE [LARGE SCALE GENOMIC DNA]</scope>
    <source>
        <strain evidence="3">NBRC 3561</strain>
    </source>
</reference>
<feature type="region of interest" description="Disordered" evidence="1">
    <location>
        <begin position="1"/>
        <end position="83"/>
    </location>
</feature>
<feature type="compositionally biased region" description="Polar residues" evidence="1">
    <location>
        <begin position="1"/>
        <end position="11"/>
    </location>
</feature>
<evidence type="ECO:0000313" key="2">
    <source>
        <dbReference type="EMBL" id="GAX56440.1"/>
    </source>
</evidence>
<evidence type="ECO:0000256" key="1">
    <source>
        <dbReference type="SAM" id="MobiDB-lite"/>
    </source>
</evidence>